<gene>
    <name evidence="3" type="ORF">MOV92_21530</name>
</gene>
<dbReference type="InterPro" id="IPR014729">
    <property type="entry name" value="Rossmann-like_a/b/a_fold"/>
</dbReference>
<evidence type="ECO:0000313" key="4">
    <source>
        <dbReference type="Proteomes" id="UP000829194"/>
    </source>
</evidence>
<dbReference type="Pfam" id="PF02698">
    <property type="entry name" value="DUF218"/>
    <property type="match status" value="1"/>
</dbReference>
<keyword evidence="1" id="KW-0472">Membrane</keyword>
<dbReference type="PANTHER" id="PTHR30336">
    <property type="entry name" value="INNER MEMBRANE PROTEIN, PROBABLE PERMEASE"/>
    <property type="match status" value="1"/>
</dbReference>
<accession>A0ABY3XEJ5</accession>
<feature type="transmembrane region" description="Helical" evidence="1">
    <location>
        <begin position="38"/>
        <end position="57"/>
    </location>
</feature>
<protein>
    <submittedName>
        <fullName evidence="3">YdcF family protein</fullName>
    </submittedName>
</protein>
<dbReference type="InterPro" id="IPR051599">
    <property type="entry name" value="Cell_Envelope_Assoc"/>
</dbReference>
<dbReference type="Proteomes" id="UP000829194">
    <property type="component" value="Chromosome"/>
</dbReference>
<dbReference type="RefSeq" id="WP_057944538.1">
    <property type="nucleotide sequence ID" value="NZ_CP011131.1"/>
</dbReference>
<sequence>MDAVAAALGWLIEPLHLSLLAAGLAVVAWLARWRRSGLSLFLAGAVWSLLWSMPAAADALRDSLQRAYLGQSAEGMPAADAIVVLGGDIGRLDRFDSGDAQSPELADNRVAAAARAWHAQRAPTILLSGGPNGTSRGISEARIMAQALAKLGVPESAMIQDDSSSDTRQNAEHAARIARERGWQRVILVTSAMHMPRALRWFNHQRLPALPLAPAEAPPLLSAATPWQPSMRALRYSARGLREYAGLLVAMVV</sequence>
<keyword evidence="4" id="KW-1185">Reference proteome</keyword>
<evidence type="ECO:0000313" key="3">
    <source>
        <dbReference type="EMBL" id="UNP29018.1"/>
    </source>
</evidence>
<dbReference type="Gene3D" id="3.40.50.620">
    <property type="entry name" value="HUPs"/>
    <property type="match status" value="1"/>
</dbReference>
<reference evidence="3 4" key="1">
    <citation type="submission" date="2022-03" db="EMBL/GenBank/DDBJ databases">
        <title>Complete genome sequence of Lysobacter capsici VKM B-2533 and Lysobacter gummosus 10.1.1, promising sources of lytic agents.</title>
        <authorList>
            <person name="Tarlachkov S.V."/>
            <person name="Kudryakova I.V."/>
            <person name="Afoshin A.S."/>
            <person name="Leontyevskaya E.A."/>
            <person name="Leontyevskaya N.V."/>
        </authorList>
    </citation>
    <scope>NUCLEOTIDE SEQUENCE [LARGE SCALE GENOMIC DNA]</scope>
    <source>
        <strain evidence="3 4">10.1.1</strain>
    </source>
</reference>
<evidence type="ECO:0000256" key="1">
    <source>
        <dbReference type="SAM" id="Phobius"/>
    </source>
</evidence>
<proteinExistence type="predicted"/>
<dbReference type="PANTHER" id="PTHR30336:SF4">
    <property type="entry name" value="ENVELOPE BIOGENESIS FACTOR ELYC"/>
    <property type="match status" value="1"/>
</dbReference>
<keyword evidence="1" id="KW-1133">Transmembrane helix</keyword>
<name>A0ABY3XEJ5_9GAMM</name>
<feature type="domain" description="DUF218" evidence="2">
    <location>
        <begin position="80"/>
        <end position="246"/>
    </location>
</feature>
<dbReference type="EMBL" id="CP093547">
    <property type="protein sequence ID" value="UNP29018.1"/>
    <property type="molecule type" value="Genomic_DNA"/>
</dbReference>
<dbReference type="InterPro" id="IPR003848">
    <property type="entry name" value="DUF218"/>
</dbReference>
<feature type="transmembrane region" description="Helical" evidence="1">
    <location>
        <begin position="6"/>
        <end position="31"/>
    </location>
</feature>
<evidence type="ECO:0000259" key="2">
    <source>
        <dbReference type="Pfam" id="PF02698"/>
    </source>
</evidence>
<dbReference type="CDD" id="cd06259">
    <property type="entry name" value="YdcF-like"/>
    <property type="match status" value="1"/>
</dbReference>
<organism evidence="3 4">
    <name type="scientific">Lysobacter gummosus</name>
    <dbReference type="NCBI Taxonomy" id="262324"/>
    <lineage>
        <taxon>Bacteria</taxon>
        <taxon>Pseudomonadati</taxon>
        <taxon>Pseudomonadota</taxon>
        <taxon>Gammaproteobacteria</taxon>
        <taxon>Lysobacterales</taxon>
        <taxon>Lysobacteraceae</taxon>
        <taxon>Lysobacter</taxon>
    </lineage>
</organism>
<keyword evidence="1" id="KW-0812">Transmembrane</keyword>